<dbReference type="Gene3D" id="3.30.565.10">
    <property type="entry name" value="Histidine kinase-like ATPase, C-terminal domain"/>
    <property type="match status" value="1"/>
</dbReference>
<sequence length="428" mass="45869">MTRLRRFWKEFGYALASLPLAVLGFAYAVLTLVLGGVLSLTLLGLPLLAAGVLGARGWGALHRRFGRAALGIQLADPRPVRRSATGPVGFVRAGLTDGTGWRGLAYLVVKLPVGVLAAVVAVVFPTYALFFLSYPFWWRQVRPVNTDSAGRKHYAALQLGDFFFDSWPRAILLAGVGVLLLLVGPWVLHGVLGLDRLLMRGLLGPTRLADRVDQLEQSRAYAVDDSAARLRRIERDLHDGAQARLVALAMKLGMAKEKLGEDVAPAARTLVENAHRDAKEAITELRDLARGIHPPMLDNGLADALGTLASRGAVPVTLRVEVADRPSPAIETIAYFCVAELLTNVAKHSGARRATVDVGQHGQRLRVLVRDEGGGGARFGPPARSDGTVPSGGLSGLRDRVRAVDGSMEIDSPLGGPTTIQLDLPMRV</sequence>
<keyword evidence="10" id="KW-0472">Membrane</keyword>
<protein>
    <recommendedName>
        <fullName evidence="2">histidine kinase</fullName>
        <ecNumber evidence="2">2.7.13.3</ecNumber>
    </recommendedName>
</protein>
<dbReference type="Proteomes" id="UP001597260">
    <property type="component" value="Unassembled WGS sequence"/>
</dbReference>
<dbReference type="EMBL" id="JBHTMP010000026">
    <property type="protein sequence ID" value="MFD1323011.1"/>
    <property type="molecule type" value="Genomic_DNA"/>
</dbReference>
<comment type="catalytic activity">
    <reaction evidence="1">
        <text>ATP + protein L-histidine = ADP + protein N-phospho-L-histidine.</text>
        <dbReference type="EC" id="2.7.13.3"/>
    </reaction>
</comment>
<evidence type="ECO:0000259" key="11">
    <source>
        <dbReference type="Pfam" id="PF02518"/>
    </source>
</evidence>
<gene>
    <name evidence="14" type="ORF">ACFQ4H_18120</name>
</gene>
<accession>A0ABW3YF62</accession>
<dbReference type="Gene3D" id="1.20.5.1930">
    <property type="match status" value="1"/>
</dbReference>
<reference evidence="15" key="1">
    <citation type="journal article" date="2019" name="Int. J. Syst. Evol. Microbiol.">
        <title>The Global Catalogue of Microorganisms (GCM) 10K type strain sequencing project: providing services to taxonomists for standard genome sequencing and annotation.</title>
        <authorList>
            <consortium name="The Broad Institute Genomics Platform"/>
            <consortium name="The Broad Institute Genome Sequencing Center for Infectious Disease"/>
            <person name="Wu L."/>
            <person name="Ma J."/>
        </authorList>
    </citation>
    <scope>NUCLEOTIDE SEQUENCE [LARGE SCALE GENOMIC DNA]</scope>
    <source>
        <strain evidence="15">JCM 31037</strain>
    </source>
</reference>
<proteinExistence type="predicted"/>
<feature type="transmembrane region" description="Helical" evidence="10">
    <location>
        <begin position="170"/>
        <end position="192"/>
    </location>
</feature>
<dbReference type="RefSeq" id="WP_377572159.1">
    <property type="nucleotide sequence ID" value="NZ_JBHTMP010000026.1"/>
</dbReference>
<keyword evidence="7" id="KW-0067">ATP-binding</keyword>
<evidence type="ECO:0000256" key="2">
    <source>
        <dbReference type="ARBA" id="ARBA00012438"/>
    </source>
</evidence>
<dbReference type="InterPro" id="IPR003594">
    <property type="entry name" value="HATPase_dom"/>
</dbReference>
<evidence type="ECO:0000256" key="8">
    <source>
        <dbReference type="ARBA" id="ARBA00023012"/>
    </source>
</evidence>
<keyword evidence="10" id="KW-0812">Transmembrane</keyword>
<evidence type="ECO:0000256" key="1">
    <source>
        <dbReference type="ARBA" id="ARBA00000085"/>
    </source>
</evidence>
<evidence type="ECO:0000256" key="4">
    <source>
        <dbReference type="ARBA" id="ARBA00022679"/>
    </source>
</evidence>
<keyword evidence="8" id="KW-0902">Two-component regulatory system</keyword>
<dbReference type="SUPFAM" id="SSF55874">
    <property type="entry name" value="ATPase domain of HSP90 chaperone/DNA topoisomerase II/histidine kinase"/>
    <property type="match status" value="1"/>
</dbReference>
<evidence type="ECO:0000256" key="9">
    <source>
        <dbReference type="SAM" id="MobiDB-lite"/>
    </source>
</evidence>
<evidence type="ECO:0000256" key="7">
    <source>
        <dbReference type="ARBA" id="ARBA00022840"/>
    </source>
</evidence>
<feature type="transmembrane region" description="Helical" evidence="10">
    <location>
        <begin position="12"/>
        <end position="30"/>
    </location>
</feature>
<dbReference type="Pfam" id="PF13796">
    <property type="entry name" value="Sensor"/>
    <property type="match status" value="1"/>
</dbReference>
<name>A0ABW3YF62_9ACTN</name>
<evidence type="ECO:0000256" key="5">
    <source>
        <dbReference type="ARBA" id="ARBA00022741"/>
    </source>
</evidence>
<evidence type="ECO:0000259" key="13">
    <source>
        <dbReference type="Pfam" id="PF13796"/>
    </source>
</evidence>
<keyword evidence="10" id="KW-1133">Transmembrane helix</keyword>
<feature type="domain" description="Putative sensor" evidence="13">
    <location>
        <begin position="13"/>
        <end position="203"/>
    </location>
</feature>
<feature type="domain" description="Histidine kinase/HSP90-like ATPase" evidence="11">
    <location>
        <begin position="335"/>
        <end position="427"/>
    </location>
</feature>
<evidence type="ECO:0000256" key="10">
    <source>
        <dbReference type="SAM" id="Phobius"/>
    </source>
</evidence>
<dbReference type="EC" id="2.7.13.3" evidence="2"/>
<dbReference type="CDD" id="cd16917">
    <property type="entry name" value="HATPase_UhpB-NarQ-NarX-like"/>
    <property type="match status" value="1"/>
</dbReference>
<evidence type="ECO:0000256" key="3">
    <source>
        <dbReference type="ARBA" id="ARBA00022553"/>
    </source>
</evidence>
<dbReference type="PANTHER" id="PTHR24421">
    <property type="entry name" value="NITRATE/NITRITE SENSOR PROTEIN NARX-RELATED"/>
    <property type="match status" value="1"/>
</dbReference>
<feature type="transmembrane region" description="Helical" evidence="10">
    <location>
        <begin position="111"/>
        <end position="137"/>
    </location>
</feature>
<dbReference type="InterPro" id="IPR025828">
    <property type="entry name" value="Put_sensor_dom"/>
</dbReference>
<dbReference type="InterPro" id="IPR036890">
    <property type="entry name" value="HATPase_C_sf"/>
</dbReference>
<evidence type="ECO:0000256" key="6">
    <source>
        <dbReference type="ARBA" id="ARBA00022777"/>
    </source>
</evidence>
<feature type="transmembrane region" description="Helical" evidence="10">
    <location>
        <begin position="36"/>
        <end position="55"/>
    </location>
</feature>
<dbReference type="InterPro" id="IPR011712">
    <property type="entry name" value="Sig_transdc_His_kin_sub3_dim/P"/>
</dbReference>
<evidence type="ECO:0000313" key="15">
    <source>
        <dbReference type="Proteomes" id="UP001597260"/>
    </source>
</evidence>
<dbReference type="Pfam" id="PF07730">
    <property type="entry name" value="HisKA_3"/>
    <property type="match status" value="1"/>
</dbReference>
<comment type="caution">
    <text evidence="14">The sequence shown here is derived from an EMBL/GenBank/DDBJ whole genome shotgun (WGS) entry which is preliminary data.</text>
</comment>
<keyword evidence="4" id="KW-0808">Transferase</keyword>
<dbReference type="GO" id="GO:0016301">
    <property type="term" value="F:kinase activity"/>
    <property type="evidence" value="ECO:0007669"/>
    <property type="project" value="UniProtKB-KW"/>
</dbReference>
<dbReference type="InterPro" id="IPR050482">
    <property type="entry name" value="Sensor_HK_TwoCompSys"/>
</dbReference>
<feature type="domain" description="Signal transduction histidine kinase subgroup 3 dimerisation and phosphoacceptor" evidence="12">
    <location>
        <begin position="231"/>
        <end position="295"/>
    </location>
</feature>
<evidence type="ECO:0000313" key="14">
    <source>
        <dbReference type="EMBL" id="MFD1323011.1"/>
    </source>
</evidence>
<evidence type="ECO:0000259" key="12">
    <source>
        <dbReference type="Pfam" id="PF07730"/>
    </source>
</evidence>
<keyword evidence="6 14" id="KW-0418">Kinase</keyword>
<organism evidence="14 15">
    <name type="scientific">Micromonospora sonneratiae</name>
    <dbReference type="NCBI Taxonomy" id="1184706"/>
    <lineage>
        <taxon>Bacteria</taxon>
        <taxon>Bacillati</taxon>
        <taxon>Actinomycetota</taxon>
        <taxon>Actinomycetes</taxon>
        <taxon>Micromonosporales</taxon>
        <taxon>Micromonosporaceae</taxon>
        <taxon>Micromonospora</taxon>
    </lineage>
</organism>
<keyword evidence="5" id="KW-0547">Nucleotide-binding</keyword>
<keyword evidence="3" id="KW-0597">Phosphoprotein</keyword>
<dbReference type="PANTHER" id="PTHR24421:SF10">
    <property type="entry name" value="NITRATE_NITRITE SENSOR PROTEIN NARQ"/>
    <property type="match status" value="1"/>
</dbReference>
<dbReference type="Pfam" id="PF02518">
    <property type="entry name" value="HATPase_c"/>
    <property type="match status" value="1"/>
</dbReference>
<feature type="region of interest" description="Disordered" evidence="9">
    <location>
        <begin position="371"/>
        <end position="396"/>
    </location>
</feature>
<keyword evidence="15" id="KW-1185">Reference proteome</keyword>